<dbReference type="PANTHER" id="PTHR30069">
    <property type="entry name" value="TONB-DEPENDENT OUTER MEMBRANE RECEPTOR"/>
    <property type="match status" value="1"/>
</dbReference>
<dbReference type="GO" id="GO:0044718">
    <property type="term" value="P:siderophore transmembrane transport"/>
    <property type="evidence" value="ECO:0007669"/>
    <property type="project" value="TreeGrafter"/>
</dbReference>
<keyword evidence="4" id="KW-0812">Transmembrane</keyword>
<dbReference type="AlphaFoldDB" id="A0A238YFV7"/>
<dbReference type="Gene3D" id="2.170.130.10">
    <property type="entry name" value="TonB-dependent receptor, plug domain"/>
    <property type="match status" value="1"/>
</dbReference>
<dbReference type="InterPro" id="IPR057601">
    <property type="entry name" value="Oar-like_b-barrel"/>
</dbReference>
<dbReference type="Pfam" id="PF13620">
    <property type="entry name" value="CarboxypepD_reg"/>
    <property type="match status" value="1"/>
</dbReference>
<protein>
    <submittedName>
        <fullName evidence="10">TonB-dependent Receptor Plug Domain</fullName>
    </submittedName>
</protein>
<name>A0A238YFV7_9BACT</name>
<feature type="signal peptide" evidence="8">
    <location>
        <begin position="1"/>
        <end position="24"/>
    </location>
</feature>
<keyword evidence="6" id="KW-0998">Cell outer membrane</keyword>
<proteinExistence type="predicted"/>
<evidence type="ECO:0000256" key="7">
    <source>
        <dbReference type="SAM" id="MobiDB-lite"/>
    </source>
</evidence>
<dbReference type="Pfam" id="PF25183">
    <property type="entry name" value="OMP_b-brl_4"/>
    <property type="match status" value="1"/>
</dbReference>
<evidence type="ECO:0000256" key="5">
    <source>
        <dbReference type="ARBA" id="ARBA00023136"/>
    </source>
</evidence>
<evidence type="ECO:0000256" key="3">
    <source>
        <dbReference type="ARBA" id="ARBA00022452"/>
    </source>
</evidence>
<dbReference type="Proteomes" id="UP000198310">
    <property type="component" value="Unassembled WGS sequence"/>
</dbReference>
<sequence>MRHHNYSHVALLPLALLSAHLSWGQGTTTSAMNGIITDKDGAGLPGATVIAVHTPTNTQYVAPTNSEGRFNIQNMRVGGPYTIRVTFIGYTDALRDNIFLTLGQNQRLDINLSEATQQLNEVVVTGRQDPVINAGRTGAATTIQREQIERLPTLNRSFTDFTRLTPQAGPTNSFGGRSGSFNNVTIDGAVFNNAFGLSGTVGGQTNAQPISVDAIEQIQVNLAPYDVRQGSFTGAGINAVTRSGSNKVTGSLYFFNRNQRKLFLGRKVGDQEVPITDFRLQNYGFRVGGPIIKDKVFFFLNGERERRTDPPAGNFVASRGDRPANSTSVSQASEPILNTLSDFLQSQYNYSTGPYQGYSQRQNSDKLTAKIDWNISANHRFNIKYNYLKSYADIPPSGSGAINTTLGRSGNQFGLPYQSAYYTINNNLNSIIAELNSTFGTRYSNNLTAGYTAFRDYRTPFSSLFPFVEIGNGVGLQGQTGTQAPNATLTSFGYEPFTAGNLLNTDVYQIGDNFTAFLGKHNVTVGTYNEYYRFKNGFAPNYNSFYRFNSLEDFYSNVGYSYDRAGQTLTPLAANAARSNPSQFGIQYGANANNEFPYARIQAAQLGVYVQDEYTPVTNLRITAGLRADLPIITSDVAQNYAVSGGTDPATGTTYPGLTFRDGETINTGRLPKRQVLFSPRIGFNWDVKNDKTTQVRGGTGIFTGRVPFVWISNQASNNGVLFGSQSITNFTGANAAYNRFNPNTTYYVPGSGGPVAGPAAANVAYNLAVTDRDFKFPQVWRTNLAIDQQLPGGIVGTLEAFYTRDLNAVYLQNINLPGSESAPFRTANGPDNRPIFYTPGTLYQGYYAASVPSGTPASLIANNRIYGSVPANQGGNTVARPNISDAIVLRNTNKGYSYAVTGQLQKSFSNGFYSSVAYTYTDARSVNDGGSIAQSQWRDRQVSGDPNANVLGYSQFFQRHRIVAVASYRREYLGHLGTTLSLFYTGAPASRFSYVYNGDMNGDGQTSNDLMYIPRDQNDILLRDVTLTAAQGGGVYSAAQQWNDLNAYINQDKYLSDHRGEYAERNGAEFPWLHQVDAKLLQDIFINDKNRHTLQLSFDIFNVGNLLNSDWGTLRATNRNNPVSFVGYSTNNQPVFQFPYQTNPSATTVNGTTTVTPGVPQARTFRDNVTTISSRWQAQVGVRYIFN</sequence>
<keyword evidence="3" id="KW-1134">Transmembrane beta strand</keyword>
<feature type="domain" description="TonB-dependent transporter Oar-like beta-barrel" evidence="9">
    <location>
        <begin position="240"/>
        <end position="1109"/>
    </location>
</feature>
<evidence type="ECO:0000256" key="4">
    <source>
        <dbReference type="ARBA" id="ARBA00022692"/>
    </source>
</evidence>
<keyword evidence="2" id="KW-0813">Transport</keyword>
<evidence type="ECO:0000259" key="9">
    <source>
        <dbReference type="Pfam" id="PF25183"/>
    </source>
</evidence>
<comment type="subcellular location">
    <subcellularLocation>
        <location evidence="1">Cell outer membrane</location>
        <topology evidence="1">Multi-pass membrane protein</topology>
    </subcellularLocation>
</comment>
<feature type="region of interest" description="Disordered" evidence="7">
    <location>
        <begin position="309"/>
        <end position="331"/>
    </location>
</feature>
<dbReference type="Gene3D" id="2.60.40.1120">
    <property type="entry name" value="Carboxypeptidase-like, regulatory domain"/>
    <property type="match status" value="1"/>
</dbReference>
<dbReference type="RefSeq" id="WP_089333029.1">
    <property type="nucleotide sequence ID" value="NZ_FZNS01000005.1"/>
</dbReference>
<gene>
    <name evidence="10" type="ORF">SAMN06269173_105186</name>
</gene>
<reference evidence="11" key="1">
    <citation type="submission" date="2017-06" db="EMBL/GenBank/DDBJ databases">
        <authorList>
            <person name="Varghese N."/>
            <person name="Submissions S."/>
        </authorList>
    </citation>
    <scope>NUCLEOTIDE SEQUENCE [LARGE SCALE GENOMIC DNA]</scope>
    <source>
        <strain evidence="11">DSM 28041</strain>
    </source>
</reference>
<dbReference type="Gene3D" id="2.40.170.20">
    <property type="entry name" value="TonB-dependent receptor, beta-barrel domain"/>
    <property type="match status" value="1"/>
</dbReference>
<dbReference type="GO" id="GO:0009279">
    <property type="term" value="C:cell outer membrane"/>
    <property type="evidence" value="ECO:0007669"/>
    <property type="project" value="UniProtKB-SubCell"/>
</dbReference>
<keyword evidence="8" id="KW-0732">Signal</keyword>
<organism evidence="10 11">
    <name type="scientific">Hymenobacter mucosus</name>
    <dbReference type="NCBI Taxonomy" id="1411120"/>
    <lineage>
        <taxon>Bacteria</taxon>
        <taxon>Pseudomonadati</taxon>
        <taxon>Bacteroidota</taxon>
        <taxon>Cytophagia</taxon>
        <taxon>Cytophagales</taxon>
        <taxon>Hymenobacteraceae</taxon>
        <taxon>Hymenobacter</taxon>
    </lineage>
</organism>
<dbReference type="PANTHER" id="PTHR30069:SF46">
    <property type="entry name" value="OAR PROTEIN"/>
    <property type="match status" value="1"/>
</dbReference>
<keyword evidence="10" id="KW-0675">Receptor</keyword>
<accession>A0A238YFV7</accession>
<dbReference type="SUPFAM" id="SSF49464">
    <property type="entry name" value="Carboxypeptidase regulatory domain-like"/>
    <property type="match status" value="1"/>
</dbReference>
<dbReference type="InterPro" id="IPR039426">
    <property type="entry name" value="TonB-dep_rcpt-like"/>
</dbReference>
<dbReference type="GO" id="GO:0015344">
    <property type="term" value="F:siderophore uptake transmembrane transporter activity"/>
    <property type="evidence" value="ECO:0007669"/>
    <property type="project" value="TreeGrafter"/>
</dbReference>
<evidence type="ECO:0000256" key="8">
    <source>
        <dbReference type="SAM" id="SignalP"/>
    </source>
</evidence>
<evidence type="ECO:0000256" key="1">
    <source>
        <dbReference type="ARBA" id="ARBA00004571"/>
    </source>
</evidence>
<dbReference type="InterPro" id="IPR008969">
    <property type="entry name" value="CarboxyPept-like_regulatory"/>
</dbReference>
<evidence type="ECO:0000256" key="2">
    <source>
        <dbReference type="ARBA" id="ARBA00022448"/>
    </source>
</evidence>
<dbReference type="InterPro" id="IPR036942">
    <property type="entry name" value="Beta-barrel_TonB_sf"/>
</dbReference>
<dbReference type="EMBL" id="FZNS01000005">
    <property type="protein sequence ID" value="SNR69621.1"/>
    <property type="molecule type" value="Genomic_DNA"/>
</dbReference>
<dbReference type="SUPFAM" id="SSF56935">
    <property type="entry name" value="Porins"/>
    <property type="match status" value="1"/>
</dbReference>
<keyword evidence="5" id="KW-0472">Membrane</keyword>
<evidence type="ECO:0000313" key="10">
    <source>
        <dbReference type="EMBL" id="SNR69621.1"/>
    </source>
</evidence>
<evidence type="ECO:0000313" key="11">
    <source>
        <dbReference type="Proteomes" id="UP000198310"/>
    </source>
</evidence>
<keyword evidence="11" id="KW-1185">Reference proteome</keyword>
<feature type="chain" id="PRO_5012285913" evidence="8">
    <location>
        <begin position="25"/>
        <end position="1188"/>
    </location>
</feature>
<dbReference type="InterPro" id="IPR037066">
    <property type="entry name" value="Plug_dom_sf"/>
</dbReference>
<evidence type="ECO:0000256" key="6">
    <source>
        <dbReference type="ARBA" id="ARBA00023237"/>
    </source>
</evidence>